<keyword evidence="1" id="KW-0677">Repeat</keyword>
<dbReference type="AlphaFoldDB" id="A0A848NZU5"/>
<dbReference type="EMBL" id="JABBZM010000006">
    <property type="protein sequence ID" value="NMV37954.1"/>
    <property type="molecule type" value="Genomic_DNA"/>
</dbReference>
<organism evidence="4 5">
    <name type="scientific">Ralstonia insidiosa</name>
    <dbReference type="NCBI Taxonomy" id="190721"/>
    <lineage>
        <taxon>Bacteria</taxon>
        <taxon>Pseudomonadati</taxon>
        <taxon>Pseudomonadota</taxon>
        <taxon>Betaproteobacteria</taxon>
        <taxon>Burkholderiales</taxon>
        <taxon>Burkholderiaceae</taxon>
        <taxon>Ralstonia</taxon>
    </lineage>
</organism>
<evidence type="ECO:0000313" key="5">
    <source>
        <dbReference type="Proteomes" id="UP000575469"/>
    </source>
</evidence>
<accession>A0A848NZU5</accession>
<keyword evidence="2 3" id="KW-0040">ANK repeat</keyword>
<evidence type="ECO:0000256" key="2">
    <source>
        <dbReference type="ARBA" id="ARBA00023043"/>
    </source>
</evidence>
<dbReference type="Proteomes" id="UP000575469">
    <property type="component" value="Unassembled WGS sequence"/>
</dbReference>
<feature type="repeat" description="ANK" evidence="3">
    <location>
        <begin position="65"/>
        <end position="97"/>
    </location>
</feature>
<name>A0A848NZU5_9RALS</name>
<dbReference type="RefSeq" id="WP_167313350.1">
    <property type="nucleotide sequence ID" value="NZ_JABBZM010000006.1"/>
</dbReference>
<dbReference type="InterPro" id="IPR002110">
    <property type="entry name" value="Ankyrin_rpt"/>
</dbReference>
<proteinExistence type="predicted"/>
<dbReference type="InterPro" id="IPR036770">
    <property type="entry name" value="Ankyrin_rpt-contain_sf"/>
</dbReference>
<feature type="repeat" description="ANK" evidence="3">
    <location>
        <begin position="37"/>
        <end position="64"/>
    </location>
</feature>
<dbReference type="SUPFAM" id="SSF48403">
    <property type="entry name" value="Ankyrin repeat"/>
    <property type="match status" value="1"/>
</dbReference>
<reference evidence="4 5" key="1">
    <citation type="submission" date="2020-04" db="EMBL/GenBank/DDBJ databases">
        <title>Ralstonia insidiosa genome sequencing and assembly.</title>
        <authorList>
            <person name="Martins R.C.R."/>
            <person name="Perdigao-Neto L.V."/>
            <person name="Levin A.S.S."/>
            <person name="Costa S.F."/>
        </authorList>
    </citation>
    <scope>NUCLEOTIDE SEQUENCE [LARGE SCALE GENOMIC DNA]</scope>
    <source>
        <strain evidence="4 5">5047</strain>
    </source>
</reference>
<evidence type="ECO:0000256" key="3">
    <source>
        <dbReference type="PROSITE-ProRule" id="PRU00023"/>
    </source>
</evidence>
<evidence type="ECO:0000313" key="4">
    <source>
        <dbReference type="EMBL" id="NMV37954.1"/>
    </source>
</evidence>
<sequence length="122" mass="12832">MSKDIERIFSKYQNHPDFLGLPITDVNQPGAVDDRLLHIAARKGEVQDIEALIAAGAQVNLPGDLGNTPLHNAALTGSKPAVLKLLELGAKTDIKNEFGETAADVAANGGHTDLGAVISARR</sequence>
<protein>
    <submittedName>
        <fullName evidence="4">Ankyrin repeat domain-containing protein</fullName>
    </submittedName>
</protein>
<dbReference type="SMART" id="SM00248">
    <property type="entry name" value="ANK"/>
    <property type="match status" value="2"/>
</dbReference>
<comment type="caution">
    <text evidence="4">The sequence shown here is derived from an EMBL/GenBank/DDBJ whole genome shotgun (WGS) entry which is preliminary data.</text>
</comment>
<dbReference type="Gene3D" id="1.25.40.20">
    <property type="entry name" value="Ankyrin repeat-containing domain"/>
    <property type="match status" value="1"/>
</dbReference>
<dbReference type="PROSITE" id="PS50088">
    <property type="entry name" value="ANK_REPEAT"/>
    <property type="match status" value="2"/>
</dbReference>
<gene>
    <name evidence="4" type="ORF">HGR00_08530</name>
</gene>
<evidence type="ECO:0000256" key="1">
    <source>
        <dbReference type="ARBA" id="ARBA00022737"/>
    </source>
</evidence>
<dbReference type="PANTHER" id="PTHR24171">
    <property type="entry name" value="ANKYRIN REPEAT DOMAIN-CONTAINING PROTEIN 39-RELATED"/>
    <property type="match status" value="1"/>
</dbReference>
<dbReference type="PROSITE" id="PS50297">
    <property type="entry name" value="ANK_REP_REGION"/>
    <property type="match status" value="1"/>
</dbReference>
<dbReference type="Pfam" id="PF12796">
    <property type="entry name" value="Ank_2"/>
    <property type="match status" value="1"/>
</dbReference>